<dbReference type="Proteomes" id="UP000784294">
    <property type="component" value="Unassembled WGS sequence"/>
</dbReference>
<protein>
    <submittedName>
        <fullName evidence="2">Uncharacterized protein</fullName>
    </submittedName>
</protein>
<reference evidence="2" key="1">
    <citation type="submission" date="2018-11" db="EMBL/GenBank/DDBJ databases">
        <authorList>
            <consortium name="Pathogen Informatics"/>
        </authorList>
    </citation>
    <scope>NUCLEOTIDE SEQUENCE</scope>
</reference>
<dbReference type="EMBL" id="CAAALY010118803">
    <property type="protein sequence ID" value="VEL31109.1"/>
    <property type="molecule type" value="Genomic_DNA"/>
</dbReference>
<dbReference type="AlphaFoldDB" id="A0A3S5C2H7"/>
<evidence type="ECO:0000313" key="2">
    <source>
        <dbReference type="EMBL" id="VEL31109.1"/>
    </source>
</evidence>
<feature type="compositionally biased region" description="Basic and acidic residues" evidence="1">
    <location>
        <begin position="96"/>
        <end position="106"/>
    </location>
</feature>
<evidence type="ECO:0000256" key="1">
    <source>
        <dbReference type="SAM" id="MobiDB-lite"/>
    </source>
</evidence>
<evidence type="ECO:0000313" key="3">
    <source>
        <dbReference type="Proteomes" id="UP000784294"/>
    </source>
</evidence>
<keyword evidence="3" id="KW-1185">Reference proteome</keyword>
<accession>A0A3S5C2H7</accession>
<gene>
    <name evidence="2" type="ORF">PXEA_LOCUS24549</name>
</gene>
<organism evidence="2 3">
    <name type="scientific">Protopolystoma xenopodis</name>
    <dbReference type="NCBI Taxonomy" id="117903"/>
    <lineage>
        <taxon>Eukaryota</taxon>
        <taxon>Metazoa</taxon>
        <taxon>Spiralia</taxon>
        <taxon>Lophotrochozoa</taxon>
        <taxon>Platyhelminthes</taxon>
        <taxon>Monogenea</taxon>
        <taxon>Polyopisthocotylea</taxon>
        <taxon>Polystomatidea</taxon>
        <taxon>Polystomatidae</taxon>
        <taxon>Protopolystoma</taxon>
    </lineage>
</organism>
<comment type="caution">
    <text evidence="2">The sequence shown here is derived from an EMBL/GenBank/DDBJ whole genome shotgun (WGS) entry which is preliminary data.</text>
</comment>
<proteinExistence type="predicted"/>
<sequence length="106" mass="12000">MNPAMSIGQFVLRVSRIHPRRADRVYWLAPARQTIGFLTLDATSPTVPPNTCRQDKRDLIESQQSGDAKRWDSATHATELKDGMEVLYHTSTQNTQDRRKGTSSDD</sequence>
<feature type="region of interest" description="Disordered" evidence="1">
    <location>
        <begin position="82"/>
        <end position="106"/>
    </location>
</feature>
<name>A0A3S5C2H7_9PLAT</name>